<keyword evidence="2" id="KW-1185">Reference proteome</keyword>
<accession>A0ABR1JSU3</accession>
<proteinExistence type="predicted"/>
<dbReference type="EMBL" id="JBANRG010000005">
    <property type="protein sequence ID" value="KAK7466074.1"/>
    <property type="molecule type" value="Genomic_DNA"/>
</dbReference>
<dbReference type="Proteomes" id="UP001498398">
    <property type="component" value="Unassembled WGS sequence"/>
</dbReference>
<organism evidence="1 2">
    <name type="scientific">Marasmiellus scandens</name>
    <dbReference type="NCBI Taxonomy" id="2682957"/>
    <lineage>
        <taxon>Eukaryota</taxon>
        <taxon>Fungi</taxon>
        <taxon>Dikarya</taxon>
        <taxon>Basidiomycota</taxon>
        <taxon>Agaricomycotina</taxon>
        <taxon>Agaricomycetes</taxon>
        <taxon>Agaricomycetidae</taxon>
        <taxon>Agaricales</taxon>
        <taxon>Marasmiineae</taxon>
        <taxon>Omphalotaceae</taxon>
        <taxon>Marasmiellus</taxon>
    </lineage>
</organism>
<name>A0ABR1JSU3_9AGAR</name>
<protein>
    <submittedName>
        <fullName evidence="1">Uncharacterized protein</fullName>
    </submittedName>
</protein>
<gene>
    <name evidence="1" type="ORF">VKT23_004799</name>
</gene>
<reference evidence="1 2" key="1">
    <citation type="submission" date="2024-01" db="EMBL/GenBank/DDBJ databases">
        <title>A draft genome for the cacao thread blight pathogen Marasmiellus scandens.</title>
        <authorList>
            <person name="Baruah I.K."/>
            <person name="Leung J."/>
            <person name="Bukari Y."/>
            <person name="Amoako-Attah I."/>
            <person name="Meinhardt L.W."/>
            <person name="Bailey B.A."/>
            <person name="Cohen S.P."/>
        </authorList>
    </citation>
    <scope>NUCLEOTIDE SEQUENCE [LARGE SCALE GENOMIC DNA]</scope>
    <source>
        <strain evidence="1 2">GH-19</strain>
    </source>
</reference>
<evidence type="ECO:0000313" key="2">
    <source>
        <dbReference type="Proteomes" id="UP001498398"/>
    </source>
</evidence>
<evidence type="ECO:0000313" key="1">
    <source>
        <dbReference type="EMBL" id="KAK7466074.1"/>
    </source>
</evidence>
<comment type="caution">
    <text evidence="1">The sequence shown here is derived from an EMBL/GenBank/DDBJ whole genome shotgun (WGS) entry which is preliminary data.</text>
</comment>
<sequence length="88" mass="9388">MSAGAPFVTSGVAKPPSLFIPEISLLPSAVSYQPPSQANVRPSSMHKPLNVNDLIKKTPVNSNGNPNGFSKTSCTPHHPNPIWTSFCF</sequence>